<organism evidence="2">
    <name type="scientific">Myoviridae sp. ctKkB1</name>
    <dbReference type="NCBI Taxonomy" id="2825081"/>
    <lineage>
        <taxon>Viruses</taxon>
        <taxon>Duplodnaviria</taxon>
        <taxon>Heunggongvirae</taxon>
        <taxon>Uroviricota</taxon>
        <taxon>Caudoviricetes</taxon>
    </lineage>
</organism>
<protein>
    <submittedName>
        <fullName evidence="2">Uncharacterized protein</fullName>
    </submittedName>
</protein>
<dbReference type="EMBL" id="BK016195">
    <property type="protein sequence ID" value="DAG01607.1"/>
    <property type="molecule type" value="Genomic_DNA"/>
</dbReference>
<accession>A0A8S5V4S0</accession>
<sequence>MITAIIFNLLNQLGLFGAWAIVQILKLFGMI</sequence>
<name>A0A8S5V4S0_9CAUD</name>
<keyword evidence="1" id="KW-1133">Transmembrane helix</keyword>
<proteinExistence type="predicted"/>
<evidence type="ECO:0000313" key="2">
    <source>
        <dbReference type="EMBL" id="DAG01607.1"/>
    </source>
</evidence>
<feature type="transmembrane region" description="Helical" evidence="1">
    <location>
        <begin position="6"/>
        <end position="28"/>
    </location>
</feature>
<reference evidence="2" key="1">
    <citation type="journal article" date="2021" name="Proc. Natl. Acad. Sci. U.S.A.">
        <title>A Catalog of Tens of Thousands of Viruses from Human Metagenomes Reveals Hidden Associations with Chronic Diseases.</title>
        <authorList>
            <person name="Tisza M.J."/>
            <person name="Buck C.B."/>
        </authorList>
    </citation>
    <scope>NUCLEOTIDE SEQUENCE</scope>
    <source>
        <strain evidence="2">CtKkB1</strain>
    </source>
</reference>
<keyword evidence="1" id="KW-0472">Membrane</keyword>
<evidence type="ECO:0000256" key="1">
    <source>
        <dbReference type="SAM" id="Phobius"/>
    </source>
</evidence>
<keyword evidence="1" id="KW-0812">Transmembrane</keyword>